<sequence>MAKSSQPAVSSDNNALFWQIWQPFGQQMGNKNHRITLQNGGVFKSAQNLNLINSDL</sequence>
<dbReference type="Proteomes" id="UP000078228">
    <property type="component" value="Unassembled WGS sequence"/>
</dbReference>
<evidence type="ECO:0000313" key="1">
    <source>
        <dbReference type="EMBL" id="OAU94603.1"/>
    </source>
</evidence>
<reference evidence="1 2" key="1">
    <citation type="journal article" date="2016" name="Genome Biol. Evol.">
        <title>Comparative Genomic Analyses of the Moraxella catarrhalis Serosensitive and Seroresistant Lineages Demonstrate Their Independent Evolution.</title>
        <authorList>
            <person name="Earl J.P."/>
            <person name="de Vries S.P."/>
            <person name="Ahmed A."/>
            <person name="Powell E."/>
            <person name="Schultz M.P."/>
            <person name="Hermans P.W."/>
            <person name="Hill D.J."/>
            <person name="Zhou Z."/>
            <person name="Constantinidou C.I."/>
            <person name="Hu F.Z."/>
            <person name="Bootsma H.J."/>
            <person name="Ehrlich G.D."/>
        </authorList>
    </citation>
    <scope>NUCLEOTIDE SEQUENCE [LARGE SCALE GENOMIC DNA]</scope>
    <source>
        <strain evidence="1 2">Z7542</strain>
    </source>
</reference>
<protein>
    <submittedName>
        <fullName evidence="1">Uncharacterized protein</fullName>
    </submittedName>
</protein>
<gene>
    <name evidence="1" type="ORF">AO384_1960</name>
</gene>
<organism evidence="1 2">
    <name type="scientific">Moraxella catarrhalis</name>
    <name type="common">Branhamella catarrhalis</name>
    <dbReference type="NCBI Taxonomy" id="480"/>
    <lineage>
        <taxon>Bacteria</taxon>
        <taxon>Pseudomonadati</taxon>
        <taxon>Pseudomonadota</taxon>
        <taxon>Gammaproteobacteria</taxon>
        <taxon>Moraxellales</taxon>
        <taxon>Moraxellaceae</taxon>
        <taxon>Moraxella</taxon>
    </lineage>
</organism>
<proteinExistence type="predicted"/>
<dbReference type="EMBL" id="LXHC01000028">
    <property type="protein sequence ID" value="OAU94603.1"/>
    <property type="molecule type" value="Genomic_DNA"/>
</dbReference>
<name>A0A198UDU4_MORCA</name>
<evidence type="ECO:0000313" key="2">
    <source>
        <dbReference type="Proteomes" id="UP000078228"/>
    </source>
</evidence>
<dbReference type="AlphaFoldDB" id="A0A198UDU4"/>
<keyword evidence="2" id="KW-1185">Reference proteome</keyword>
<accession>A0A198UDU4</accession>
<comment type="caution">
    <text evidence="1">The sequence shown here is derived from an EMBL/GenBank/DDBJ whole genome shotgun (WGS) entry which is preliminary data.</text>
</comment>